<name>A0A0H3FZ27_KLEAK</name>
<reference evidence="1 2" key="1">
    <citation type="journal article" date="2012" name="J. Bacteriol.">
        <title>Complete genome sequence of Enterobacter aerogenes KCTC 2190.</title>
        <authorList>
            <person name="Shin S.H."/>
            <person name="Kim S."/>
            <person name="Kim J.Y."/>
            <person name="Lee S."/>
            <person name="Um Y."/>
            <person name="Oh M.K."/>
            <person name="Kim Y.R."/>
            <person name="Lee J."/>
            <person name="Yang K.S."/>
        </authorList>
    </citation>
    <scope>NUCLEOTIDE SEQUENCE [LARGE SCALE GENOMIC DNA]</scope>
    <source>
        <strain evidence="1 2">KCTC 2190</strain>
    </source>
</reference>
<proteinExistence type="predicted"/>
<dbReference type="KEGG" id="eae:EAE_16105"/>
<sequence length="84" mass="9364">MVMNMNVYNTESVMLKVDNGPDSLNLFGFALDSFIDIHTDMLKDYLQLDSANAETVNRESSMTDKNIGPSLSALLFSVTGFYDE</sequence>
<evidence type="ECO:0000313" key="2">
    <source>
        <dbReference type="Proteomes" id="UP000008881"/>
    </source>
</evidence>
<gene>
    <name evidence="1" type="ordered locus">EAE_16105</name>
</gene>
<dbReference type="Proteomes" id="UP000008881">
    <property type="component" value="Chromosome"/>
</dbReference>
<dbReference type="EMBL" id="CP002824">
    <property type="protein sequence ID" value="AEG98132.1"/>
    <property type="molecule type" value="Genomic_DNA"/>
</dbReference>
<evidence type="ECO:0000313" key="1">
    <source>
        <dbReference type="EMBL" id="AEG98132.1"/>
    </source>
</evidence>
<accession>A0A0H3FZ27</accession>
<organism evidence="1 2">
    <name type="scientific">Klebsiella aerogenes (strain ATCC 13048 / DSM 30053 / CCUG 1429 / JCM 1235 / KCTC 2190 / NBRC 13534 / NCIMB 10102 / NCTC 10006 / CDC 819-56)</name>
    <name type="common">Enterobacter aerogenes</name>
    <dbReference type="NCBI Taxonomy" id="1028307"/>
    <lineage>
        <taxon>Bacteria</taxon>
        <taxon>Pseudomonadati</taxon>
        <taxon>Pseudomonadota</taxon>
        <taxon>Gammaproteobacteria</taxon>
        <taxon>Enterobacterales</taxon>
        <taxon>Enterobacteriaceae</taxon>
        <taxon>Klebsiella/Raoultella group</taxon>
        <taxon>Klebsiella</taxon>
    </lineage>
</organism>
<dbReference type="HOGENOM" id="CLU_2522315_0_0_6"/>
<dbReference type="AlphaFoldDB" id="A0A0H3FZ27"/>
<keyword evidence="2" id="KW-1185">Reference proteome</keyword>
<protein>
    <submittedName>
        <fullName evidence="1">Uncharacterized protein</fullName>
    </submittedName>
</protein>